<comment type="caution">
    <text evidence="1">The sequence shown here is derived from an EMBL/GenBank/DDBJ whole genome shotgun (WGS) entry which is preliminary data.</text>
</comment>
<feature type="non-terminal residue" evidence="1">
    <location>
        <position position="1"/>
    </location>
</feature>
<dbReference type="EMBL" id="PFEK01000064">
    <property type="protein sequence ID" value="PJE67287.1"/>
    <property type="molecule type" value="Genomic_DNA"/>
</dbReference>
<accession>A0A2M8L339</accession>
<sequence length="94" mass="9961">KTFQFGATLDISGFRGGTKTLLFARLRLLYSSDSHVLGAKATGTGTSTFPSQGVEIESTGTAGTSTRKVEVVRFHPTPPEIFDFAIYSGGSLSK</sequence>
<proteinExistence type="predicted"/>
<reference evidence="2" key="1">
    <citation type="submission" date="2017-09" db="EMBL/GenBank/DDBJ databases">
        <title>Depth-based differentiation of microbial function through sediment-hosted aquifers and enrichment of novel symbionts in the deep terrestrial subsurface.</title>
        <authorList>
            <person name="Probst A.J."/>
            <person name="Ladd B."/>
            <person name="Jarett J.K."/>
            <person name="Geller-Mcgrath D.E."/>
            <person name="Sieber C.M.K."/>
            <person name="Emerson J.B."/>
            <person name="Anantharaman K."/>
            <person name="Thomas B.C."/>
            <person name="Malmstrom R."/>
            <person name="Stieglmeier M."/>
            <person name="Klingl A."/>
            <person name="Woyke T."/>
            <person name="Ryan C.M."/>
            <person name="Banfield J.F."/>
        </authorList>
    </citation>
    <scope>NUCLEOTIDE SEQUENCE [LARGE SCALE GENOMIC DNA]</scope>
</reference>
<protein>
    <submittedName>
        <fullName evidence="1">Uncharacterized protein</fullName>
    </submittedName>
</protein>
<organism evidence="1 2">
    <name type="scientific">Candidatus Shapirobacteria bacterium CG10_big_fil_rev_8_21_14_0_10_40_9</name>
    <dbReference type="NCBI Taxonomy" id="1974888"/>
    <lineage>
        <taxon>Bacteria</taxon>
        <taxon>Candidatus Shapironibacteriota</taxon>
    </lineage>
</organism>
<dbReference type="Proteomes" id="UP000231474">
    <property type="component" value="Unassembled WGS sequence"/>
</dbReference>
<evidence type="ECO:0000313" key="2">
    <source>
        <dbReference type="Proteomes" id="UP000231474"/>
    </source>
</evidence>
<evidence type="ECO:0000313" key="1">
    <source>
        <dbReference type="EMBL" id="PJE67287.1"/>
    </source>
</evidence>
<dbReference type="AlphaFoldDB" id="A0A2M8L339"/>
<gene>
    <name evidence="1" type="ORF">COU95_03195</name>
</gene>
<name>A0A2M8L339_9BACT</name>